<gene>
    <name evidence="6" type="ORF">ENL41_00980</name>
</gene>
<dbReference type="AlphaFoldDB" id="A0A7C5I4C0"/>
<dbReference type="GO" id="GO:0005524">
    <property type="term" value="F:ATP binding"/>
    <property type="evidence" value="ECO:0007669"/>
    <property type="project" value="UniProtKB-KW"/>
</dbReference>
<dbReference type="Proteomes" id="UP000886014">
    <property type="component" value="Unassembled WGS sequence"/>
</dbReference>
<keyword evidence="1 6" id="KW-0436">Ligase</keyword>
<dbReference type="PRINTS" id="PR00987">
    <property type="entry name" value="TRNASYNTHGLU"/>
</dbReference>
<keyword evidence="2" id="KW-0547">Nucleotide-binding</keyword>
<dbReference type="GO" id="GO:0004818">
    <property type="term" value="F:glutamate-tRNA ligase activity"/>
    <property type="evidence" value="ECO:0007669"/>
    <property type="project" value="TreeGrafter"/>
</dbReference>
<evidence type="ECO:0000256" key="1">
    <source>
        <dbReference type="ARBA" id="ARBA00022598"/>
    </source>
</evidence>
<dbReference type="Pfam" id="PF00749">
    <property type="entry name" value="tRNA-synt_1c"/>
    <property type="match status" value="1"/>
</dbReference>
<feature type="domain" description="Glutamyl/glutaminyl-tRNA synthetase class Ib catalytic" evidence="5">
    <location>
        <begin position="1"/>
        <end position="90"/>
    </location>
</feature>
<dbReference type="Gene3D" id="3.40.50.620">
    <property type="entry name" value="HUPs"/>
    <property type="match status" value="1"/>
</dbReference>
<dbReference type="PANTHER" id="PTHR43311:SF2">
    <property type="entry name" value="GLUTAMATE--TRNA LIGASE, MITOCHONDRIAL-RELATED"/>
    <property type="match status" value="1"/>
</dbReference>
<keyword evidence="3" id="KW-0067">ATP-binding</keyword>
<evidence type="ECO:0000259" key="5">
    <source>
        <dbReference type="Pfam" id="PF00749"/>
    </source>
</evidence>
<feature type="non-terminal residue" evidence="6">
    <location>
        <position position="91"/>
    </location>
</feature>
<evidence type="ECO:0000256" key="4">
    <source>
        <dbReference type="ARBA" id="ARBA00023146"/>
    </source>
</evidence>
<keyword evidence="4" id="KW-0030">Aminoacyl-tRNA synthetase</keyword>
<organism evidence="6">
    <name type="scientific">candidate division WOR-3 bacterium</name>
    <dbReference type="NCBI Taxonomy" id="2052148"/>
    <lineage>
        <taxon>Bacteria</taxon>
        <taxon>Bacteria division WOR-3</taxon>
    </lineage>
</organism>
<dbReference type="GO" id="GO:0006424">
    <property type="term" value="P:glutamyl-tRNA aminoacylation"/>
    <property type="evidence" value="ECO:0007669"/>
    <property type="project" value="TreeGrafter"/>
</dbReference>
<dbReference type="InterPro" id="IPR014729">
    <property type="entry name" value="Rossmann-like_a/b/a_fold"/>
</dbReference>
<dbReference type="PROSITE" id="PS00178">
    <property type="entry name" value="AA_TRNA_LIGASE_I"/>
    <property type="match status" value="1"/>
</dbReference>
<dbReference type="EMBL" id="DRTV01000077">
    <property type="protein sequence ID" value="HHF57981.1"/>
    <property type="molecule type" value="Genomic_DNA"/>
</dbReference>
<dbReference type="SUPFAM" id="SSF52374">
    <property type="entry name" value="Nucleotidylyl transferase"/>
    <property type="match status" value="1"/>
</dbReference>
<reference evidence="6" key="1">
    <citation type="journal article" date="2020" name="mSystems">
        <title>Genome- and Community-Level Interaction Insights into Carbon Utilization and Element Cycling Functions of Hydrothermarchaeota in Hydrothermal Sediment.</title>
        <authorList>
            <person name="Zhou Z."/>
            <person name="Liu Y."/>
            <person name="Xu W."/>
            <person name="Pan J."/>
            <person name="Luo Z.H."/>
            <person name="Li M."/>
        </authorList>
    </citation>
    <scope>NUCLEOTIDE SEQUENCE [LARGE SCALE GENOMIC DNA]</scope>
    <source>
        <strain evidence="6">HyVt-94</strain>
    </source>
</reference>
<comment type="caution">
    <text evidence="6">The sequence shown here is derived from an EMBL/GenBank/DDBJ whole genome shotgun (WGS) entry which is preliminary data.</text>
</comment>
<dbReference type="PANTHER" id="PTHR43311">
    <property type="entry name" value="GLUTAMATE--TRNA LIGASE"/>
    <property type="match status" value="1"/>
</dbReference>
<evidence type="ECO:0000256" key="3">
    <source>
        <dbReference type="ARBA" id="ARBA00022840"/>
    </source>
</evidence>
<dbReference type="InterPro" id="IPR000924">
    <property type="entry name" value="Glu/Gln-tRNA-synth"/>
</dbReference>
<accession>A0A7C5I4C0</accession>
<dbReference type="InterPro" id="IPR001412">
    <property type="entry name" value="aa-tRNA-synth_I_CS"/>
</dbReference>
<evidence type="ECO:0000256" key="2">
    <source>
        <dbReference type="ARBA" id="ARBA00022741"/>
    </source>
</evidence>
<proteinExistence type="predicted"/>
<evidence type="ECO:0000313" key="6">
    <source>
        <dbReference type="EMBL" id="HHF57981.1"/>
    </source>
</evidence>
<protein>
    <submittedName>
        <fullName evidence="6">Glutamate--tRNA ligase</fullName>
    </submittedName>
</protein>
<dbReference type="InterPro" id="IPR049940">
    <property type="entry name" value="GluQ/Sye"/>
</dbReference>
<name>A0A7C5I4C0_UNCW3</name>
<dbReference type="InterPro" id="IPR020058">
    <property type="entry name" value="Glu/Gln-tRNA-synth_Ib_cat-dom"/>
</dbReference>
<sequence>MVRVRFAPSPTGYLHVGGARTALYNWLFARHNNGTFILRIEDTDRTRYVPGSVEDIMESLKWLGLEWDEGPYFQSKRIELYRKYAHELLQR</sequence>